<dbReference type="InterPro" id="IPR032675">
    <property type="entry name" value="LRR_dom_sf"/>
</dbReference>
<dbReference type="EMBL" id="GL883007">
    <property type="protein sequence ID" value="EGG24339.1"/>
    <property type="molecule type" value="Genomic_DNA"/>
</dbReference>
<dbReference type="RefSeq" id="XP_004362190.1">
    <property type="nucleotide sequence ID" value="XM_004362133.1"/>
</dbReference>
<evidence type="ECO:0000313" key="2">
    <source>
        <dbReference type="Proteomes" id="UP000007797"/>
    </source>
</evidence>
<sequence>MRTTKRTTTTTKESYQVEDAIVCVSKYIQAMIIDMLINDSNDKDHYSHHGFHVISPENASYLMLNKTPKKKETKFVSFYELADIAMVSKWWMEVASQITSKSIEIDGPLRGSYFSKRIESFKWNVYSGKGKEVDRRINYDNFDYTRLPRLLPHLKTLDIVGVNLDKKAVRAIVQVINLFPHIQATFDLSEDHNRRGEWPSGVKFTGIKPVVSIKSVDHYGYFDDPPVIETFHRMIYRLQPTTIHIGSEIGSRIGEIDHYNYQRLFPFLKTCTQHINIEYDFIELRYLKDIVNTDSFNHTQSLNTGIVVMCPLEEELNGVVKIGTCSKCTYGLFFVQDTLKDWDQLCTNLTNNTSLKQLCLGDRHGPRRPSSKNRFDDRWYLKKILDYEEIEMELEEEETIQTPSVSVERLVSSFSPIWQTNNTIELLGLSNLARIISPLFFDSLSLNHSITILKLTNGTLEKEYIPSFCQLIMTNQTIKALDISGNRLAPSTDLNQAFQQNKSIQILNIANNQFKKDIFDSLLESDSVQYLMIDYYLSDYKQHRYFIESKSLINCFNAKSVDTVFTPYYSPFFD</sequence>
<organism evidence="1 2">
    <name type="scientific">Cavenderia fasciculata</name>
    <name type="common">Slime mold</name>
    <name type="synonym">Dictyostelium fasciculatum</name>
    <dbReference type="NCBI Taxonomy" id="261658"/>
    <lineage>
        <taxon>Eukaryota</taxon>
        <taxon>Amoebozoa</taxon>
        <taxon>Evosea</taxon>
        <taxon>Eumycetozoa</taxon>
        <taxon>Dictyostelia</taxon>
        <taxon>Acytosteliales</taxon>
        <taxon>Cavenderiaceae</taxon>
        <taxon>Cavenderia</taxon>
    </lineage>
</organism>
<keyword evidence="2" id="KW-1185">Reference proteome</keyword>
<dbReference type="SUPFAM" id="SSF52047">
    <property type="entry name" value="RNI-like"/>
    <property type="match status" value="1"/>
</dbReference>
<dbReference type="GeneID" id="14876352"/>
<dbReference type="KEGG" id="dfa:DFA_06489"/>
<evidence type="ECO:0000313" key="1">
    <source>
        <dbReference type="EMBL" id="EGG24339.1"/>
    </source>
</evidence>
<protein>
    <recommendedName>
        <fullName evidence="3">Leucine-rich repeat-containing protein</fullName>
    </recommendedName>
</protein>
<reference evidence="2" key="1">
    <citation type="journal article" date="2011" name="Genome Res.">
        <title>Phylogeny-wide analysis of social amoeba genomes highlights ancient origins for complex intercellular communication.</title>
        <authorList>
            <person name="Heidel A.J."/>
            <person name="Lawal H.M."/>
            <person name="Felder M."/>
            <person name="Schilde C."/>
            <person name="Helps N.R."/>
            <person name="Tunggal B."/>
            <person name="Rivero F."/>
            <person name="John U."/>
            <person name="Schleicher M."/>
            <person name="Eichinger L."/>
            <person name="Platzer M."/>
            <person name="Noegel A.A."/>
            <person name="Schaap P."/>
            <person name="Gloeckner G."/>
        </authorList>
    </citation>
    <scope>NUCLEOTIDE SEQUENCE [LARGE SCALE GENOMIC DNA]</scope>
    <source>
        <strain evidence="2">SH3</strain>
    </source>
</reference>
<accession>F4PJ53</accession>
<proteinExistence type="predicted"/>
<gene>
    <name evidence="1" type="ORF">DFA_06489</name>
</gene>
<dbReference type="Proteomes" id="UP000007797">
    <property type="component" value="Unassembled WGS sequence"/>
</dbReference>
<dbReference type="AlphaFoldDB" id="F4PJ53"/>
<dbReference type="Gene3D" id="3.80.10.10">
    <property type="entry name" value="Ribonuclease Inhibitor"/>
    <property type="match status" value="1"/>
</dbReference>
<name>F4PJ53_CACFS</name>
<evidence type="ECO:0008006" key="3">
    <source>
        <dbReference type="Google" id="ProtNLM"/>
    </source>
</evidence>
<dbReference type="PANTHER" id="PTHR32423">
    <property type="entry name" value="SAP DOMAIN-CONTAINING PROTEIN-RELATED"/>
    <property type="match status" value="1"/>
</dbReference>